<organism evidence="2 3">
    <name type="scientific">Aspergillus fumigatiaffinis</name>
    <dbReference type="NCBI Taxonomy" id="340414"/>
    <lineage>
        <taxon>Eukaryota</taxon>
        <taxon>Fungi</taxon>
        <taxon>Dikarya</taxon>
        <taxon>Ascomycota</taxon>
        <taxon>Pezizomycotina</taxon>
        <taxon>Eurotiomycetes</taxon>
        <taxon>Eurotiomycetidae</taxon>
        <taxon>Eurotiales</taxon>
        <taxon>Aspergillaceae</taxon>
        <taxon>Aspergillus</taxon>
        <taxon>Aspergillus subgen. Fumigati</taxon>
    </lineage>
</organism>
<evidence type="ECO:0000256" key="1">
    <source>
        <dbReference type="SAM" id="MobiDB-lite"/>
    </source>
</evidence>
<sequence>MRLRSRAQSTKSAQQQQSQHHTSGDSTRQHHVNQEQGPNDTNDEHSDHFDYLPTSLLDMPTDLNLGMDSSSLQADIHPALTGPYGPGGSLHASQPSCPQPQSHPRTGEQAGHTRWSDAPSQEPSDDLFDFSLPATMRSSFPTTYHRHHGSLGRNMSPQHTHQQTQDDMVVDFDQAGGNTKASDRKESRPDSGYGNELSPSDLLRSPYGDAPDSDSELRGNPQDQEASNTIPDAPQSNRTSWIRRLSDTNVQLHQHMQSIPVVGTGQRTQGSDLGNSWSPMELPVDSTFKLSSQYTGLLTSICARLESCRSCNDSQTLAQLALDQPSQLLVLSSYMCLLATYDKILQHIEAWLEVRLKMGIRGNATTLDDDESSLGFPTQLPSLAVGSFEVPKTSSLQSLVLTCIMETNVMHMHSLISEIMRPVSNPVIASASKAAASGPPAAEKRPMNGAADVADGLSTVAKVTLQAIEANEDSTLQLVHTVSKLALQRVML</sequence>
<feature type="compositionally biased region" description="Low complexity" evidence="1">
    <location>
        <begin position="93"/>
        <end position="102"/>
    </location>
</feature>
<comment type="caution">
    <text evidence="2">The sequence shown here is derived from an EMBL/GenBank/DDBJ whole genome shotgun (WGS) entry which is preliminary data.</text>
</comment>
<keyword evidence="3" id="KW-1185">Reference proteome</keyword>
<protein>
    <recommendedName>
        <fullName evidence="4">C6 finger transcription factor</fullName>
    </recommendedName>
</protein>
<evidence type="ECO:0008006" key="4">
    <source>
        <dbReference type="Google" id="ProtNLM"/>
    </source>
</evidence>
<feature type="region of interest" description="Disordered" evidence="1">
    <location>
        <begin position="76"/>
        <end position="239"/>
    </location>
</feature>
<dbReference type="EMBL" id="JAAAPX010000032">
    <property type="protein sequence ID" value="KAF4239410.1"/>
    <property type="molecule type" value="Genomic_DNA"/>
</dbReference>
<feature type="compositionally biased region" description="Polar residues" evidence="1">
    <location>
        <begin position="153"/>
        <end position="166"/>
    </location>
</feature>
<accession>A0A8H4HBF7</accession>
<feature type="region of interest" description="Disordered" evidence="1">
    <location>
        <begin position="1"/>
        <end position="53"/>
    </location>
</feature>
<feature type="compositionally biased region" description="Low complexity" evidence="1">
    <location>
        <begin position="1"/>
        <end position="21"/>
    </location>
</feature>
<dbReference type="Proteomes" id="UP000653565">
    <property type="component" value="Unassembled WGS sequence"/>
</dbReference>
<name>A0A8H4HBF7_9EURO</name>
<feature type="compositionally biased region" description="Polar residues" evidence="1">
    <location>
        <begin position="221"/>
        <end position="239"/>
    </location>
</feature>
<gene>
    <name evidence="2" type="ORF">CNMCM6805_005832</name>
</gene>
<proteinExistence type="predicted"/>
<dbReference type="OrthoDB" id="4330117at2759"/>
<reference evidence="2" key="2">
    <citation type="submission" date="2020-04" db="EMBL/GenBank/DDBJ databases">
        <authorList>
            <person name="Santos R.A.C."/>
            <person name="Steenwyk J.L."/>
            <person name="Rivero-Menendez O."/>
            <person name="Mead M.E."/>
            <person name="Silva L.P."/>
            <person name="Bastos R.W."/>
            <person name="Alastruey-Izquierdo A."/>
            <person name="Goldman G.H."/>
            <person name="Rokas A."/>
        </authorList>
    </citation>
    <scope>NUCLEOTIDE SEQUENCE</scope>
    <source>
        <strain evidence="2">CNM-CM6805</strain>
    </source>
</reference>
<evidence type="ECO:0000313" key="3">
    <source>
        <dbReference type="Proteomes" id="UP000653565"/>
    </source>
</evidence>
<evidence type="ECO:0000313" key="2">
    <source>
        <dbReference type="EMBL" id="KAF4239410.1"/>
    </source>
</evidence>
<reference evidence="2" key="1">
    <citation type="journal article" date="2020" name="bioRxiv">
        <title>Genomic and phenotypic heterogeneity of clinical isolates of the human pathogens Aspergillus fumigatus, Aspergillus lentulus and Aspergillus fumigatiaffinis.</title>
        <authorList>
            <person name="dos Santos R.A.C."/>
            <person name="Steenwyk J.L."/>
            <person name="Rivero-Menendez O."/>
            <person name="Mead M.E."/>
            <person name="Silva L.P."/>
            <person name="Bastos R.W."/>
            <person name="Alastruey-Izquierdo A."/>
            <person name="Goldman G.H."/>
            <person name="Rokas A."/>
        </authorList>
    </citation>
    <scope>NUCLEOTIDE SEQUENCE</scope>
    <source>
        <strain evidence="2">CNM-CM6805</strain>
    </source>
</reference>
<dbReference type="AlphaFoldDB" id="A0A8H4HBF7"/>